<reference evidence="2 3" key="1">
    <citation type="journal article" date="2018" name="Mol. Plant">
        <title>The genome of Artemisia annua provides insight into the evolution of Asteraceae family and artemisinin biosynthesis.</title>
        <authorList>
            <person name="Shen Q."/>
            <person name="Zhang L."/>
            <person name="Liao Z."/>
            <person name="Wang S."/>
            <person name="Yan T."/>
            <person name="Shi P."/>
            <person name="Liu M."/>
            <person name="Fu X."/>
            <person name="Pan Q."/>
            <person name="Wang Y."/>
            <person name="Lv Z."/>
            <person name="Lu X."/>
            <person name="Zhang F."/>
            <person name="Jiang W."/>
            <person name="Ma Y."/>
            <person name="Chen M."/>
            <person name="Hao X."/>
            <person name="Li L."/>
            <person name="Tang Y."/>
            <person name="Lv G."/>
            <person name="Zhou Y."/>
            <person name="Sun X."/>
            <person name="Brodelius P.E."/>
            <person name="Rose J.K.C."/>
            <person name="Tang K."/>
        </authorList>
    </citation>
    <scope>NUCLEOTIDE SEQUENCE [LARGE SCALE GENOMIC DNA]</scope>
    <source>
        <strain evidence="3">cv. Huhao1</strain>
        <tissue evidence="2">Leaf</tissue>
    </source>
</reference>
<evidence type="ECO:0000313" key="3">
    <source>
        <dbReference type="Proteomes" id="UP000245207"/>
    </source>
</evidence>
<dbReference type="Pfam" id="PF13087">
    <property type="entry name" value="AAA_12"/>
    <property type="match status" value="1"/>
</dbReference>
<dbReference type="STRING" id="35608.A0A2U1MPI3"/>
<name>A0A2U1MPI3_ARTAN</name>
<feature type="domain" description="DNA2/NAM7 helicase-like C-terminal" evidence="1">
    <location>
        <begin position="83"/>
        <end position="125"/>
    </location>
</feature>
<dbReference type="Proteomes" id="UP000245207">
    <property type="component" value="Unassembled WGS sequence"/>
</dbReference>
<keyword evidence="2" id="KW-0347">Helicase</keyword>
<evidence type="ECO:0000259" key="1">
    <source>
        <dbReference type="Pfam" id="PF13087"/>
    </source>
</evidence>
<accession>A0A2U1MPI3</accession>
<dbReference type="GO" id="GO:0004386">
    <property type="term" value="F:helicase activity"/>
    <property type="evidence" value="ECO:0007669"/>
    <property type="project" value="UniProtKB-KW"/>
</dbReference>
<evidence type="ECO:0000313" key="2">
    <source>
        <dbReference type="EMBL" id="PWA63173.1"/>
    </source>
</evidence>
<dbReference type="EMBL" id="PKPP01004696">
    <property type="protein sequence ID" value="PWA63173.1"/>
    <property type="molecule type" value="Genomic_DNA"/>
</dbReference>
<keyword evidence="2" id="KW-0547">Nucleotide-binding</keyword>
<dbReference type="AlphaFoldDB" id="A0A2U1MPI3"/>
<keyword evidence="3" id="KW-1185">Reference proteome</keyword>
<proteinExistence type="predicted"/>
<dbReference type="InterPro" id="IPR027417">
    <property type="entry name" value="P-loop_NTPase"/>
</dbReference>
<dbReference type="OrthoDB" id="1726813at2759"/>
<gene>
    <name evidence="2" type="ORF">CTI12_AA356540</name>
</gene>
<protein>
    <submittedName>
        <fullName evidence="2">DNA helicase</fullName>
    </submittedName>
</protein>
<keyword evidence="2" id="KW-0067">ATP-binding</keyword>
<sequence>MPNLWNPTYFQERAILAPTHDEVDKVNQHMMSMLPEEEHIYYSSDTSRYQVEDESPIPQPLFDGEKLLRISAYASPKGFKVVLLKVIRTKEHTFKELEVSTVDGFQGMEKETIINQLARQTQTKSTDWITCPEAMDGLKTKLHVMKFPEYDTNLRKQIPNGIVGQNVWTYAEKQGRTSDDGRRNLTSEKEYGVTNNHVKKVWRRKLPVDSRKESNGTHMATKPVSGYKLKGGIFGSGGENGVEKTDAATLTYLTQRPSRCSRMKSLRKLSCGKL</sequence>
<comment type="caution">
    <text evidence="2">The sequence shown here is derived from an EMBL/GenBank/DDBJ whole genome shotgun (WGS) entry which is preliminary data.</text>
</comment>
<keyword evidence="2" id="KW-0378">Hydrolase</keyword>
<organism evidence="2 3">
    <name type="scientific">Artemisia annua</name>
    <name type="common">Sweet wormwood</name>
    <dbReference type="NCBI Taxonomy" id="35608"/>
    <lineage>
        <taxon>Eukaryota</taxon>
        <taxon>Viridiplantae</taxon>
        <taxon>Streptophyta</taxon>
        <taxon>Embryophyta</taxon>
        <taxon>Tracheophyta</taxon>
        <taxon>Spermatophyta</taxon>
        <taxon>Magnoliopsida</taxon>
        <taxon>eudicotyledons</taxon>
        <taxon>Gunneridae</taxon>
        <taxon>Pentapetalae</taxon>
        <taxon>asterids</taxon>
        <taxon>campanulids</taxon>
        <taxon>Asterales</taxon>
        <taxon>Asteraceae</taxon>
        <taxon>Asteroideae</taxon>
        <taxon>Anthemideae</taxon>
        <taxon>Artemisiinae</taxon>
        <taxon>Artemisia</taxon>
    </lineage>
</organism>
<dbReference type="InterPro" id="IPR041679">
    <property type="entry name" value="DNA2/NAM7-like_C"/>
</dbReference>
<dbReference type="Gene3D" id="3.40.50.300">
    <property type="entry name" value="P-loop containing nucleotide triphosphate hydrolases"/>
    <property type="match status" value="1"/>
</dbReference>